<dbReference type="GO" id="GO:0003841">
    <property type="term" value="F:1-acylglycerol-3-phosphate O-acyltransferase activity"/>
    <property type="evidence" value="ECO:0007669"/>
    <property type="project" value="UniProtKB-EC"/>
</dbReference>
<dbReference type="PANTHER" id="PTHR10434:SF40">
    <property type="entry name" value="1-ACYL-SN-GLYCEROL-3-PHOSPHATE ACYLTRANSFERASE"/>
    <property type="match status" value="1"/>
</dbReference>
<dbReference type="Proteomes" id="UP000322699">
    <property type="component" value="Unassembled WGS sequence"/>
</dbReference>
<dbReference type="CDD" id="cd07989">
    <property type="entry name" value="LPLAT_AGPAT-like"/>
    <property type="match status" value="1"/>
</dbReference>
<dbReference type="RefSeq" id="WP_068265405.1">
    <property type="nucleotide sequence ID" value="NZ_LWSK01000086.1"/>
</dbReference>
<dbReference type="SUPFAM" id="SSF69593">
    <property type="entry name" value="Glycerol-3-phosphate (1)-acyltransferase"/>
    <property type="match status" value="1"/>
</dbReference>
<evidence type="ECO:0000313" key="6">
    <source>
        <dbReference type="Proteomes" id="UP000322699"/>
    </source>
</evidence>
<comment type="caution">
    <text evidence="5">The sequence shown here is derived from an EMBL/GenBank/DDBJ whole genome shotgun (WGS) entry which is preliminary data.</text>
</comment>
<sequence length="260" mass="29028">MIQGDSYHSQPASVSWIGRRFPSLCFYQKFIANVLRSSAMARREQYGDEEWTVSSYKVLKDLEALGAPAEITGLEHVRQLDSPCVFVANHMSTLETMVLPAIIQPIRDVTFVVKQSLLDYPVFKHIATARDPIAVARDNPREDLKAVINGGIDRLGRGISVVVFPQTTRSSTFDPQKFNTIGIKLAVKAKVPIIPVALQTDAWGNGKWIKDFGPVDPSKPVRFAFGPPIQIEGRGADQHKEVIHFIETKLQHWNRGDAAR</sequence>
<dbReference type="InterPro" id="IPR002123">
    <property type="entry name" value="Plipid/glycerol_acylTrfase"/>
</dbReference>
<dbReference type="EMBL" id="VRLW01000001">
    <property type="protein sequence ID" value="KAA1261881.1"/>
    <property type="molecule type" value="Genomic_DNA"/>
</dbReference>
<dbReference type="OrthoDB" id="9803035at2"/>
<reference evidence="5 6" key="1">
    <citation type="submission" date="2019-08" db="EMBL/GenBank/DDBJ databases">
        <title>Deep-cultivation of Planctomycetes and their phenomic and genomic characterization uncovers novel biology.</title>
        <authorList>
            <person name="Wiegand S."/>
            <person name="Jogler M."/>
            <person name="Boedeker C."/>
            <person name="Pinto D."/>
            <person name="Vollmers J."/>
            <person name="Rivas-Marin E."/>
            <person name="Kohn T."/>
            <person name="Peeters S.H."/>
            <person name="Heuer A."/>
            <person name="Rast P."/>
            <person name="Oberbeckmann S."/>
            <person name="Bunk B."/>
            <person name="Jeske O."/>
            <person name="Meyerdierks A."/>
            <person name="Storesund J.E."/>
            <person name="Kallscheuer N."/>
            <person name="Luecker S."/>
            <person name="Lage O.M."/>
            <person name="Pohl T."/>
            <person name="Merkel B.J."/>
            <person name="Hornburger P."/>
            <person name="Mueller R.-W."/>
            <person name="Bruemmer F."/>
            <person name="Labrenz M."/>
            <person name="Spormann A.M."/>
            <person name="Op Den Camp H."/>
            <person name="Overmann J."/>
            <person name="Amann R."/>
            <person name="Jetten M.S.M."/>
            <person name="Mascher T."/>
            <person name="Medema M.H."/>
            <person name="Devos D.P."/>
            <person name="Kaster A.-K."/>
            <person name="Ovreas L."/>
            <person name="Rohde M."/>
            <person name="Galperin M.Y."/>
            <person name="Jogler C."/>
        </authorList>
    </citation>
    <scope>NUCLEOTIDE SEQUENCE [LARGE SCALE GENOMIC DNA]</scope>
    <source>
        <strain evidence="5 6">LF1</strain>
    </source>
</reference>
<evidence type="ECO:0000256" key="1">
    <source>
        <dbReference type="ARBA" id="ARBA00005189"/>
    </source>
</evidence>
<dbReference type="SMART" id="SM00563">
    <property type="entry name" value="PlsC"/>
    <property type="match status" value="1"/>
</dbReference>
<proteinExistence type="predicted"/>
<evidence type="ECO:0000256" key="2">
    <source>
        <dbReference type="ARBA" id="ARBA00022679"/>
    </source>
</evidence>
<keyword evidence="6" id="KW-1185">Reference proteome</keyword>
<dbReference type="AlphaFoldDB" id="A0A5B1CNL1"/>
<evidence type="ECO:0000313" key="5">
    <source>
        <dbReference type="EMBL" id="KAA1261881.1"/>
    </source>
</evidence>
<protein>
    <submittedName>
        <fullName evidence="5">1-acyl-sn-glycerol-3-phosphate acyltransferase</fullName>
        <ecNumber evidence="5">2.3.1.51</ecNumber>
    </submittedName>
</protein>
<organism evidence="5 6">
    <name type="scientific">Rubripirellula obstinata</name>
    <dbReference type="NCBI Taxonomy" id="406547"/>
    <lineage>
        <taxon>Bacteria</taxon>
        <taxon>Pseudomonadati</taxon>
        <taxon>Planctomycetota</taxon>
        <taxon>Planctomycetia</taxon>
        <taxon>Pirellulales</taxon>
        <taxon>Pirellulaceae</taxon>
        <taxon>Rubripirellula</taxon>
    </lineage>
</organism>
<name>A0A5B1CNL1_9BACT</name>
<dbReference type="Pfam" id="PF01553">
    <property type="entry name" value="Acyltransferase"/>
    <property type="match status" value="1"/>
</dbReference>
<gene>
    <name evidence="5" type="primary">plsC</name>
    <name evidence="5" type="ORF">LF1_44420</name>
</gene>
<dbReference type="PANTHER" id="PTHR10434">
    <property type="entry name" value="1-ACYL-SN-GLYCEROL-3-PHOSPHATE ACYLTRANSFERASE"/>
    <property type="match status" value="1"/>
</dbReference>
<evidence type="ECO:0000259" key="4">
    <source>
        <dbReference type="SMART" id="SM00563"/>
    </source>
</evidence>
<keyword evidence="2 5" id="KW-0808">Transferase</keyword>
<evidence type="ECO:0000256" key="3">
    <source>
        <dbReference type="ARBA" id="ARBA00023315"/>
    </source>
</evidence>
<dbReference type="GO" id="GO:0006654">
    <property type="term" value="P:phosphatidic acid biosynthetic process"/>
    <property type="evidence" value="ECO:0007669"/>
    <property type="project" value="TreeGrafter"/>
</dbReference>
<comment type="pathway">
    <text evidence="1">Lipid metabolism.</text>
</comment>
<feature type="domain" description="Phospholipid/glycerol acyltransferase" evidence="4">
    <location>
        <begin position="84"/>
        <end position="201"/>
    </location>
</feature>
<dbReference type="EC" id="2.3.1.51" evidence="5"/>
<accession>A0A5B1CNL1</accession>
<keyword evidence="3 5" id="KW-0012">Acyltransferase</keyword>